<accession>A0AAP0L4F4</accession>
<dbReference type="AlphaFoldDB" id="A0AAP0L4F4"/>
<dbReference type="Gene3D" id="2.40.330.10">
    <property type="entry name" value="DNA-binding pseudobarrel domain"/>
    <property type="match status" value="1"/>
</dbReference>
<keyword evidence="3" id="KW-0238">DNA-binding</keyword>
<dbReference type="PANTHER" id="PTHR31920">
    <property type="entry name" value="B3 DOMAIN-CONTAINING"/>
    <property type="match status" value="1"/>
</dbReference>
<comment type="subcellular location">
    <subcellularLocation>
        <location evidence="1">Nucleus</location>
    </subcellularLocation>
</comment>
<sequence length="302" mass="34534">MRKPPLRSPAIENHPHFFKIIHSGFIHEGRLRIPTKFMSNFPNKLSDVGKLIVPGGKIWNIRLKRDSTGMWFEQGLQEFIKYYSMSAGHLLLFRYDGNSKFQVTIFDMTATEIGYPCSNAAVDGSGLREKKGGPKTYNNRNPILKCKEEQVEYEENAAKPFAGKATSQFEKRRTGKLKITEPSDGDTVKTREDDDIIETSEDTETLETSEDDAAAETSEYDDVVEMSEDDTLKYWMLIPSTKMFVEKLASMNVRRMVWRNYVTKEIRWMKESSVVHNPCAAGSPSEPCQTKQQKLPHQGFIN</sequence>
<dbReference type="PROSITE" id="PS50863">
    <property type="entry name" value="B3"/>
    <property type="match status" value="1"/>
</dbReference>
<dbReference type="EMBL" id="JBBNAF010000002">
    <property type="protein sequence ID" value="KAK9164338.1"/>
    <property type="molecule type" value="Genomic_DNA"/>
</dbReference>
<evidence type="ECO:0000256" key="5">
    <source>
        <dbReference type="ARBA" id="ARBA00023242"/>
    </source>
</evidence>
<evidence type="ECO:0000256" key="2">
    <source>
        <dbReference type="ARBA" id="ARBA00023015"/>
    </source>
</evidence>
<keyword evidence="4" id="KW-0804">Transcription</keyword>
<reference evidence="8 9" key="1">
    <citation type="submission" date="2024-01" db="EMBL/GenBank/DDBJ databases">
        <title>Genome assemblies of Stephania.</title>
        <authorList>
            <person name="Yang L."/>
        </authorList>
    </citation>
    <scope>NUCLEOTIDE SEQUENCE [LARGE SCALE GENOMIC DNA]</scope>
    <source>
        <strain evidence="8">YNDBR</strain>
        <tissue evidence="8">Leaf</tissue>
    </source>
</reference>
<evidence type="ECO:0000313" key="9">
    <source>
        <dbReference type="Proteomes" id="UP001420932"/>
    </source>
</evidence>
<evidence type="ECO:0000256" key="1">
    <source>
        <dbReference type="ARBA" id="ARBA00004123"/>
    </source>
</evidence>
<dbReference type="InterPro" id="IPR015300">
    <property type="entry name" value="DNA-bd_pseudobarrel_sf"/>
</dbReference>
<dbReference type="SUPFAM" id="SSF101936">
    <property type="entry name" value="DNA-binding pseudobarrel domain"/>
    <property type="match status" value="1"/>
</dbReference>
<comment type="caution">
    <text evidence="8">The sequence shown here is derived from an EMBL/GenBank/DDBJ whole genome shotgun (WGS) entry which is preliminary data.</text>
</comment>
<evidence type="ECO:0000256" key="4">
    <source>
        <dbReference type="ARBA" id="ARBA00023163"/>
    </source>
</evidence>
<evidence type="ECO:0000256" key="6">
    <source>
        <dbReference type="SAM" id="MobiDB-lite"/>
    </source>
</evidence>
<organism evidence="8 9">
    <name type="scientific">Stephania yunnanensis</name>
    <dbReference type="NCBI Taxonomy" id="152371"/>
    <lineage>
        <taxon>Eukaryota</taxon>
        <taxon>Viridiplantae</taxon>
        <taxon>Streptophyta</taxon>
        <taxon>Embryophyta</taxon>
        <taxon>Tracheophyta</taxon>
        <taxon>Spermatophyta</taxon>
        <taxon>Magnoliopsida</taxon>
        <taxon>Ranunculales</taxon>
        <taxon>Menispermaceae</taxon>
        <taxon>Menispermoideae</taxon>
        <taxon>Cissampelideae</taxon>
        <taxon>Stephania</taxon>
    </lineage>
</organism>
<evidence type="ECO:0000313" key="8">
    <source>
        <dbReference type="EMBL" id="KAK9164338.1"/>
    </source>
</evidence>
<evidence type="ECO:0000259" key="7">
    <source>
        <dbReference type="PROSITE" id="PS50863"/>
    </source>
</evidence>
<keyword evidence="5" id="KW-0539">Nucleus</keyword>
<feature type="compositionally biased region" description="Polar residues" evidence="6">
    <location>
        <begin position="286"/>
        <end position="302"/>
    </location>
</feature>
<dbReference type="InterPro" id="IPR050655">
    <property type="entry name" value="Plant_B3_domain"/>
</dbReference>
<dbReference type="SMART" id="SM01019">
    <property type="entry name" value="B3"/>
    <property type="match status" value="1"/>
</dbReference>
<gene>
    <name evidence="8" type="ORF">Syun_005240</name>
</gene>
<keyword evidence="2" id="KW-0805">Transcription regulation</keyword>
<dbReference type="GO" id="GO:0005634">
    <property type="term" value="C:nucleus"/>
    <property type="evidence" value="ECO:0007669"/>
    <property type="project" value="UniProtKB-SubCell"/>
</dbReference>
<dbReference type="Pfam" id="PF02362">
    <property type="entry name" value="B3"/>
    <property type="match status" value="1"/>
</dbReference>
<feature type="region of interest" description="Disordered" evidence="6">
    <location>
        <begin position="281"/>
        <end position="302"/>
    </location>
</feature>
<evidence type="ECO:0000256" key="3">
    <source>
        <dbReference type="ARBA" id="ARBA00023125"/>
    </source>
</evidence>
<dbReference type="InterPro" id="IPR003340">
    <property type="entry name" value="B3_DNA-bd"/>
</dbReference>
<protein>
    <recommendedName>
        <fullName evidence="7">TF-B3 domain-containing protein</fullName>
    </recommendedName>
</protein>
<keyword evidence="9" id="KW-1185">Reference proteome</keyword>
<dbReference type="Proteomes" id="UP001420932">
    <property type="component" value="Unassembled WGS sequence"/>
</dbReference>
<dbReference type="CDD" id="cd10017">
    <property type="entry name" value="B3_DNA"/>
    <property type="match status" value="1"/>
</dbReference>
<dbReference type="PANTHER" id="PTHR31920:SF37">
    <property type="entry name" value="B3 DOMAIN-CONTAINING TRANSCRIPTION FACTOR VRN1"/>
    <property type="match status" value="1"/>
</dbReference>
<dbReference type="GO" id="GO:0003677">
    <property type="term" value="F:DNA binding"/>
    <property type="evidence" value="ECO:0007669"/>
    <property type="project" value="UniProtKB-KW"/>
</dbReference>
<feature type="domain" description="TF-B3" evidence="7">
    <location>
        <begin position="16"/>
        <end position="109"/>
    </location>
</feature>
<name>A0AAP0L4F4_9MAGN</name>
<proteinExistence type="predicted"/>